<keyword evidence="3" id="KW-1185">Reference proteome</keyword>
<proteinExistence type="predicted"/>
<dbReference type="Gene3D" id="3.10.450.50">
    <property type="match status" value="1"/>
</dbReference>
<sequence>MSGGQRGASEADRLQVLWDERDIRSVLLRYATALDQRDWSMLSSCFVPEASAEYETIGLLEGYPAIESICRTALQPMSVTQHLIGNIAIQVDGDEATSSCYLHAQHVRPDTPGGDSNIIAGEYVDEWTRTPEGWRIRHRKLRVLWTFGNPEIHQTGDT</sequence>
<feature type="domain" description="SnoaL-like" evidence="1">
    <location>
        <begin position="16"/>
        <end position="140"/>
    </location>
</feature>
<accession>A0AAW9RKJ0</accession>
<dbReference type="Pfam" id="PF13577">
    <property type="entry name" value="SnoaL_4"/>
    <property type="match status" value="1"/>
</dbReference>
<organism evidence="2 3">
    <name type="scientific">Elongatibacter sediminis</name>
    <dbReference type="NCBI Taxonomy" id="3119006"/>
    <lineage>
        <taxon>Bacteria</taxon>
        <taxon>Pseudomonadati</taxon>
        <taxon>Pseudomonadota</taxon>
        <taxon>Gammaproteobacteria</taxon>
        <taxon>Chromatiales</taxon>
        <taxon>Wenzhouxiangellaceae</taxon>
        <taxon>Elongatibacter</taxon>
    </lineage>
</organism>
<reference evidence="2 3" key="1">
    <citation type="submission" date="2024-02" db="EMBL/GenBank/DDBJ databases">
        <title>A novel Wenzhouxiangellaceae bacterium, isolated from coastal sediments.</title>
        <authorList>
            <person name="Du Z.-J."/>
            <person name="Ye Y.-Q."/>
            <person name="Zhang X.-Y."/>
        </authorList>
    </citation>
    <scope>NUCLEOTIDE SEQUENCE [LARGE SCALE GENOMIC DNA]</scope>
    <source>
        <strain evidence="2 3">CH-27</strain>
    </source>
</reference>
<gene>
    <name evidence="2" type="ORF">V3330_13175</name>
</gene>
<dbReference type="CDD" id="cd00531">
    <property type="entry name" value="NTF2_like"/>
    <property type="match status" value="1"/>
</dbReference>
<dbReference type="SUPFAM" id="SSF54427">
    <property type="entry name" value="NTF2-like"/>
    <property type="match status" value="1"/>
</dbReference>
<dbReference type="AlphaFoldDB" id="A0AAW9RKJ0"/>
<dbReference type="EMBL" id="JAZHOG010000008">
    <property type="protein sequence ID" value="MEJ8568578.1"/>
    <property type="molecule type" value="Genomic_DNA"/>
</dbReference>
<dbReference type="Proteomes" id="UP001359886">
    <property type="component" value="Unassembled WGS sequence"/>
</dbReference>
<evidence type="ECO:0000313" key="3">
    <source>
        <dbReference type="Proteomes" id="UP001359886"/>
    </source>
</evidence>
<evidence type="ECO:0000259" key="1">
    <source>
        <dbReference type="Pfam" id="PF13577"/>
    </source>
</evidence>
<evidence type="ECO:0000313" key="2">
    <source>
        <dbReference type="EMBL" id="MEJ8568578.1"/>
    </source>
</evidence>
<protein>
    <submittedName>
        <fullName evidence="2">Nuclear transport factor 2 family protein</fullName>
    </submittedName>
</protein>
<dbReference type="InterPro" id="IPR037401">
    <property type="entry name" value="SnoaL-like"/>
</dbReference>
<comment type="caution">
    <text evidence="2">The sequence shown here is derived from an EMBL/GenBank/DDBJ whole genome shotgun (WGS) entry which is preliminary data.</text>
</comment>
<dbReference type="RefSeq" id="WP_354695898.1">
    <property type="nucleotide sequence ID" value="NZ_JAZHOG010000008.1"/>
</dbReference>
<dbReference type="InterPro" id="IPR032710">
    <property type="entry name" value="NTF2-like_dom_sf"/>
</dbReference>
<name>A0AAW9RKJ0_9GAMM</name>